<dbReference type="EMBL" id="SNRY01000287">
    <property type="protein sequence ID" value="KAA6343129.1"/>
    <property type="molecule type" value="Genomic_DNA"/>
</dbReference>
<evidence type="ECO:0000313" key="1">
    <source>
        <dbReference type="EMBL" id="KAA6343129.1"/>
    </source>
</evidence>
<comment type="caution">
    <text evidence="1">The sequence shown here is derived from an EMBL/GenBank/DDBJ whole genome shotgun (WGS) entry which is preliminary data.</text>
</comment>
<organism evidence="1">
    <name type="scientific">termite gut metagenome</name>
    <dbReference type="NCBI Taxonomy" id="433724"/>
    <lineage>
        <taxon>unclassified sequences</taxon>
        <taxon>metagenomes</taxon>
        <taxon>organismal metagenomes</taxon>
    </lineage>
</organism>
<sequence>MNIKSEKQAMGLQLSKDSGREEIKTYFTKVFELR</sequence>
<dbReference type="AlphaFoldDB" id="A0A5J4SAI0"/>
<reference evidence="1" key="1">
    <citation type="submission" date="2019-03" db="EMBL/GenBank/DDBJ databases">
        <title>Single cell metagenomics reveals metabolic interactions within the superorganism composed of flagellate Streblomastix strix and complex community of Bacteroidetes bacteria on its surface.</title>
        <authorList>
            <person name="Treitli S.C."/>
            <person name="Kolisko M."/>
            <person name="Husnik F."/>
            <person name="Keeling P."/>
            <person name="Hampl V."/>
        </authorList>
    </citation>
    <scope>NUCLEOTIDE SEQUENCE</scope>
    <source>
        <strain evidence="1">STM</strain>
    </source>
</reference>
<name>A0A5J4SAI0_9ZZZZ</name>
<proteinExistence type="predicted"/>
<gene>
    <name evidence="1" type="ORF">EZS27_009195</name>
</gene>
<accession>A0A5J4SAI0</accession>
<protein>
    <submittedName>
        <fullName evidence="1">Uncharacterized protein</fullName>
    </submittedName>
</protein>